<accession>A0A0L6V888</accession>
<keyword evidence="3" id="KW-1185">Reference proteome</keyword>
<evidence type="ECO:0000313" key="3">
    <source>
        <dbReference type="Proteomes" id="UP000037035"/>
    </source>
</evidence>
<keyword evidence="1" id="KW-0812">Transmembrane</keyword>
<evidence type="ECO:0000313" key="2">
    <source>
        <dbReference type="EMBL" id="KNZ57016.1"/>
    </source>
</evidence>
<name>A0A0L6V888_9BASI</name>
<evidence type="ECO:0000256" key="1">
    <source>
        <dbReference type="SAM" id="Phobius"/>
    </source>
</evidence>
<protein>
    <submittedName>
        <fullName evidence="2">Uncharacterized protein</fullName>
    </submittedName>
</protein>
<feature type="transmembrane region" description="Helical" evidence="1">
    <location>
        <begin position="41"/>
        <end position="62"/>
    </location>
</feature>
<comment type="caution">
    <text evidence="2">The sequence shown here is derived from an EMBL/GenBank/DDBJ whole genome shotgun (WGS) entry which is preliminary data.</text>
</comment>
<sequence>MWGFHGRCHKFLEWSGLVYSYISNPDSFHTSFIPCYDKKFFVAYLIYCTNTSFVVYFVILKFSYPTLFGRKKPNCTHLVYQNSKRFETSKCKEGTDKSIKAASFCFLRKEATAILKILSAKHPSFGGLWGHKRTSEPEGLHIKLGSMGSTVQPLKMYKRTTSSQKTLKMPLAEFLSQNKEKTKTEYCKGSTSCAQISPFFSDILNGKCISPSMCLGSKLSTAPTKTAAGGTLLIQCQQREISKPKSAVHALPLAAHPQLSSSINVRRDLEESQASCTIACFSRLKHKPAGGDVKLSIRSYSGMLTNAIKTGLSSEKDLRIHPLVTRQRPGDWMNLALLKLNVNMISQPNRLAGGDKPYLNLGGEGPIQSPTTNFHHHTLSTKAWQSTPLTCNKRTDFSPRERRNKQECKLENAEQKNTIRKELSGLDRGGSNKIEGWRVMNELISRRLDRSPYHTTSCAQASFLKKPARRR</sequence>
<organism evidence="2 3">
    <name type="scientific">Puccinia sorghi</name>
    <dbReference type="NCBI Taxonomy" id="27349"/>
    <lineage>
        <taxon>Eukaryota</taxon>
        <taxon>Fungi</taxon>
        <taxon>Dikarya</taxon>
        <taxon>Basidiomycota</taxon>
        <taxon>Pucciniomycotina</taxon>
        <taxon>Pucciniomycetes</taxon>
        <taxon>Pucciniales</taxon>
        <taxon>Pucciniaceae</taxon>
        <taxon>Puccinia</taxon>
    </lineage>
</organism>
<keyword evidence="1" id="KW-1133">Transmembrane helix</keyword>
<dbReference type="VEuPathDB" id="FungiDB:VP01_2260g1"/>
<dbReference type="Proteomes" id="UP000037035">
    <property type="component" value="Unassembled WGS sequence"/>
</dbReference>
<keyword evidence="1" id="KW-0472">Membrane</keyword>
<reference evidence="2 3" key="1">
    <citation type="submission" date="2015-08" db="EMBL/GenBank/DDBJ databases">
        <title>Next Generation Sequencing and Analysis of the Genome of Puccinia sorghi L Schw, the Causal Agent of Maize Common Rust.</title>
        <authorList>
            <person name="Rochi L."/>
            <person name="Burguener G."/>
            <person name="Darino M."/>
            <person name="Turjanski A."/>
            <person name="Kreff E."/>
            <person name="Dieguez M.J."/>
            <person name="Sacco F."/>
        </authorList>
    </citation>
    <scope>NUCLEOTIDE SEQUENCE [LARGE SCALE GENOMIC DNA]</scope>
    <source>
        <strain evidence="2 3">RO10H11247</strain>
    </source>
</reference>
<dbReference type="AlphaFoldDB" id="A0A0L6V888"/>
<proteinExistence type="predicted"/>
<dbReference type="EMBL" id="LAVV01007126">
    <property type="protein sequence ID" value="KNZ57016.1"/>
    <property type="molecule type" value="Genomic_DNA"/>
</dbReference>
<gene>
    <name evidence="2" type="ORF">VP01_2260g1</name>
</gene>